<organism evidence="2 3">
    <name type="scientific">Takifugu flavidus</name>
    <name type="common">sansaifugu</name>
    <dbReference type="NCBI Taxonomy" id="433684"/>
    <lineage>
        <taxon>Eukaryota</taxon>
        <taxon>Metazoa</taxon>
        <taxon>Chordata</taxon>
        <taxon>Craniata</taxon>
        <taxon>Vertebrata</taxon>
        <taxon>Euteleostomi</taxon>
        <taxon>Actinopterygii</taxon>
        <taxon>Neopterygii</taxon>
        <taxon>Teleostei</taxon>
        <taxon>Neoteleostei</taxon>
        <taxon>Acanthomorphata</taxon>
        <taxon>Eupercaria</taxon>
        <taxon>Tetraodontiformes</taxon>
        <taxon>Tetradontoidea</taxon>
        <taxon>Tetraodontidae</taxon>
        <taxon>Takifugu</taxon>
    </lineage>
</organism>
<reference evidence="2 3" key="1">
    <citation type="submission" date="2019-04" db="EMBL/GenBank/DDBJ databases">
        <title>Chromosome genome assembly for Takifugu flavidus.</title>
        <authorList>
            <person name="Xiao S."/>
        </authorList>
    </citation>
    <scope>NUCLEOTIDE SEQUENCE [LARGE SCALE GENOMIC DNA]</scope>
    <source>
        <strain evidence="2">HTHZ2018</strain>
        <tissue evidence="2">Muscle</tissue>
    </source>
</reference>
<feature type="chain" id="PRO_5023118068" description="Secreted protein" evidence="1">
    <location>
        <begin position="26"/>
        <end position="79"/>
    </location>
</feature>
<evidence type="ECO:0008006" key="4">
    <source>
        <dbReference type="Google" id="ProtNLM"/>
    </source>
</evidence>
<dbReference type="AlphaFoldDB" id="A0A5C6MLC1"/>
<keyword evidence="1" id="KW-0732">Signal</keyword>
<keyword evidence="3" id="KW-1185">Reference proteome</keyword>
<feature type="signal peptide" evidence="1">
    <location>
        <begin position="1"/>
        <end position="25"/>
    </location>
</feature>
<comment type="caution">
    <text evidence="2">The sequence shown here is derived from an EMBL/GenBank/DDBJ whole genome shotgun (WGS) entry which is preliminary data.</text>
</comment>
<dbReference type="Proteomes" id="UP000324091">
    <property type="component" value="Unassembled WGS sequence"/>
</dbReference>
<evidence type="ECO:0000313" key="3">
    <source>
        <dbReference type="Proteomes" id="UP000324091"/>
    </source>
</evidence>
<accession>A0A5C6MLC1</accession>
<protein>
    <recommendedName>
        <fullName evidence="4">Secreted protein</fullName>
    </recommendedName>
</protein>
<gene>
    <name evidence="2" type="ORF">D4764_0186380</name>
</gene>
<proteinExistence type="predicted"/>
<evidence type="ECO:0000256" key="1">
    <source>
        <dbReference type="SAM" id="SignalP"/>
    </source>
</evidence>
<dbReference type="EMBL" id="RHFK02000380">
    <property type="protein sequence ID" value="TWW54157.1"/>
    <property type="molecule type" value="Genomic_DNA"/>
</dbReference>
<sequence>MRQNVSFSLLSPLILLYSLKIMGRGRVITKQANWGLYFCCKNFGSSEVSMLASTDCASTRNSVFLRNYQEWLEWRPMTL</sequence>
<evidence type="ECO:0000313" key="2">
    <source>
        <dbReference type="EMBL" id="TWW54157.1"/>
    </source>
</evidence>
<name>A0A5C6MLC1_9TELE</name>